<dbReference type="PANTHER" id="PTHR33625">
    <property type="entry name" value="OS08G0179900 PROTEIN"/>
    <property type="match status" value="1"/>
</dbReference>
<keyword evidence="1" id="KW-0812">Transmembrane</keyword>
<dbReference type="PANTHER" id="PTHR33625:SF4">
    <property type="entry name" value="OS08G0179900 PROTEIN"/>
    <property type="match status" value="1"/>
</dbReference>
<protein>
    <submittedName>
        <fullName evidence="2">Uncharacterized protein</fullName>
    </submittedName>
</protein>
<evidence type="ECO:0000313" key="2">
    <source>
        <dbReference type="EMBL" id="CAK7338315.1"/>
    </source>
</evidence>
<dbReference type="AlphaFoldDB" id="A0AAV1RPJ3"/>
<accession>A0AAV1RPJ3</accession>
<evidence type="ECO:0000256" key="1">
    <source>
        <dbReference type="SAM" id="Phobius"/>
    </source>
</evidence>
<keyword evidence="3" id="KW-1185">Reference proteome</keyword>
<gene>
    <name evidence="2" type="ORF">DCAF_LOCUS13360</name>
</gene>
<comment type="caution">
    <text evidence="2">The sequence shown here is derived from an EMBL/GenBank/DDBJ whole genome shotgun (WGS) entry which is preliminary data.</text>
</comment>
<dbReference type="EMBL" id="CAWUPB010001116">
    <property type="protein sequence ID" value="CAK7338315.1"/>
    <property type="molecule type" value="Genomic_DNA"/>
</dbReference>
<proteinExistence type="predicted"/>
<dbReference type="Proteomes" id="UP001314170">
    <property type="component" value="Unassembled WGS sequence"/>
</dbReference>
<organism evidence="2 3">
    <name type="scientific">Dovyalis caffra</name>
    <dbReference type="NCBI Taxonomy" id="77055"/>
    <lineage>
        <taxon>Eukaryota</taxon>
        <taxon>Viridiplantae</taxon>
        <taxon>Streptophyta</taxon>
        <taxon>Embryophyta</taxon>
        <taxon>Tracheophyta</taxon>
        <taxon>Spermatophyta</taxon>
        <taxon>Magnoliopsida</taxon>
        <taxon>eudicotyledons</taxon>
        <taxon>Gunneridae</taxon>
        <taxon>Pentapetalae</taxon>
        <taxon>rosids</taxon>
        <taxon>fabids</taxon>
        <taxon>Malpighiales</taxon>
        <taxon>Salicaceae</taxon>
        <taxon>Flacourtieae</taxon>
        <taxon>Dovyalis</taxon>
    </lineage>
</organism>
<keyword evidence="1" id="KW-0472">Membrane</keyword>
<name>A0AAV1RPJ3_9ROSI</name>
<sequence length="331" mass="34467">MGGGGAMRAAAKVAGVGVVNSGIRGGISFVPPSGEQSVRNASRPVSAIISSKASGGGVTETVQRPAWELDEWEFAGGVEEEMFVDSGEPAARVVFGGAPPSLQEAKAATCELKDALQKVYLSPPYSGTGSSHGGSQLSGLPLLTNTDFLETKGCISCDPIGAPAPKYAMQAFSLLNESPKVQNVVAALASDPNVWKAVLENEALQDLLQTQNTTKESVADAQSSEAKESVGDACFQDAVSSRQFTELSDDESEAGNSQTELMDIINNVKHTVVDMVTNISAYFKRIFSFTSAEHSPAADGSAGATSIEKTLGASLMGLAVMVIMVVMLRRP</sequence>
<reference evidence="2 3" key="1">
    <citation type="submission" date="2024-01" db="EMBL/GenBank/DDBJ databases">
        <authorList>
            <person name="Waweru B."/>
        </authorList>
    </citation>
    <scope>NUCLEOTIDE SEQUENCE [LARGE SCALE GENOMIC DNA]</scope>
</reference>
<feature type="transmembrane region" description="Helical" evidence="1">
    <location>
        <begin position="311"/>
        <end position="328"/>
    </location>
</feature>
<evidence type="ECO:0000313" key="3">
    <source>
        <dbReference type="Proteomes" id="UP001314170"/>
    </source>
</evidence>
<keyword evidence="1" id="KW-1133">Transmembrane helix</keyword>